<dbReference type="PROSITE" id="PS50929">
    <property type="entry name" value="ABC_TM1F"/>
    <property type="match status" value="2"/>
</dbReference>
<dbReference type="GO" id="GO:0140359">
    <property type="term" value="F:ABC-type transporter activity"/>
    <property type="evidence" value="ECO:0007669"/>
    <property type="project" value="InterPro"/>
</dbReference>
<dbReference type="Pfam" id="PF24357">
    <property type="entry name" value="TMD0_ABC"/>
    <property type="match status" value="1"/>
</dbReference>
<keyword evidence="10" id="KW-0325">Glycoprotein</keyword>
<dbReference type="InterPro" id="IPR027417">
    <property type="entry name" value="P-loop_NTPase"/>
</dbReference>
<proteinExistence type="inferred from homology"/>
<dbReference type="Gene3D" id="3.40.50.300">
    <property type="entry name" value="P-loop containing nucleotide triphosphate hydrolases"/>
    <property type="match status" value="2"/>
</dbReference>
<dbReference type="InterPro" id="IPR044746">
    <property type="entry name" value="ABCC_6TM_D1"/>
</dbReference>
<dbReference type="Proteomes" id="UP000326877">
    <property type="component" value="Unassembled WGS sequence"/>
</dbReference>
<feature type="transmembrane region" description="Helical" evidence="11">
    <location>
        <begin position="1110"/>
        <end position="1133"/>
    </location>
</feature>
<feature type="transmembrane region" description="Helical" evidence="11">
    <location>
        <begin position="496"/>
        <end position="523"/>
    </location>
</feature>
<gene>
    <name evidence="14" type="ORF">BDV23DRAFT_171995</name>
</gene>
<evidence type="ECO:0000256" key="11">
    <source>
        <dbReference type="SAM" id="Phobius"/>
    </source>
</evidence>
<evidence type="ECO:0000256" key="6">
    <source>
        <dbReference type="ARBA" id="ARBA00022741"/>
    </source>
</evidence>
<keyword evidence="7" id="KW-0067">ATP-binding</keyword>
<feature type="transmembrane region" description="Helical" evidence="11">
    <location>
        <begin position="140"/>
        <end position="159"/>
    </location>
</feature>
<dbReference type="OrthoDB" id="6500128at2759"/>
<evidence type="ECO:0000259" key="13">
    <source>
        <dbReference type="PROSITE" id="PS50929"/>
    </source>
</evidence>
<dbReference type="FunFam" id="1.20.1560.10:FF:000066">
    <property type="entry name" value="ABC multidrug transporter (Eurofung)"/>
    <property type="match status" value="1"/>
</dbReference>
<feature type="transmembrane region" description="Helical" evidence="11">
    <location>
        <begin position="420"/>
        <end position="441"/>
    </location>
</feature>
<feature type="transmembrane region" description="Helical" evidence="11">
    <location>
        <begin position="543"/>
        <end position="562"/>
    </location>
</feature>
<feature type="transmembrane region" description="Helical" evidence="11">
    <location>
        <begin position="1027"/>
        <end position="1047"/>
    </location>
</feature>
<dbReference type="InterPro" id="IPR044726">
    <property type="entry name" value="ABCC_6TM_D2"/>
</dbReference>
<evidence type="ECO:0000256" key="1">
    <source>
        <dbReference type="ARBA" id="ARBA00004651"/>
    </source>
</evidence>
<dbReference type="SUPFAM" id="SSF90123">
    <property type="entry name" value="ABC transporter transmembrane region"/>
    <property type="match status" value="2"/>
</dbReference>
<dbReference type="GO" id="GO:0016887">
    <property type="term" value="F:ATP hydrolysis activity"/>
    <property type="evidence" value="ECO:0007669"/>
    <property type="project" value="InterPro"/>
</dbReference>
<dbReference type="SUPFAM" id="SSF52540">
    <property type="entry name" value="P-loop containing nucleoside triphosphate hydrolases"/>
    <property type="match status" value="2"/>
</dbReference>
<feature type="transmembrane region" description="Helical" evidence="11">
    <location>
        <begin position="1000"/>
        <end position="1020"/>
    </location>
</feature>
<dbReference type="Pfam" id="PF00005">
    <property type="entry name" value="ABC_tran"/>
    <property type="match status" value="2"/>
</dbReference>
<evidence type="ECO:0000256" key="9">
    <source>
        <dbReference type="ARBA" id="ARBA00023136"/>
    </source>
</evidence>
<evidence type="ECO:0000256" key="10">
    <source>
        <dbReference type="ARBA" id="ARBA00023180"/>
    </source>
</evidence>
<keyword evidence="3" id="KW-0813">Transport</keyword>
<dbReference type="FunFam" id="1.20.1560.10:FF:000055">
    <property type="entry name" value="ABC multidrug transporter (Eurofung)"/>
    <property type="match status" value="1"/>
</dbReference>
<evidence type="ECO:0000256" key="4">
    <source>
        <dbReference type="ARBA" id="ARBA00022475"/>
    </source>
</evidence>
<dbReference type="PANTHER" id="PTHR24223">
    <property type="entry name" value="ATP-BINDING CASSETTE SUB-FAMILY C"/>
    <property type="match status" value="1"/>
</dbReference>
<dbReference type="PROSITE" id="PS00211">
    <property type="entry name" value="ABC_TRANSPORTER_1"/>
    <property type="match status" value="1"/>
</dbReference>
<dbReference type="PROSITE" id="PS50893">
    <property type="entry name" value="ABC_TRANSPORTER_2"/>
    <property type="match status" value="2"/>
</dbReference>
<dbReference type="InterPro" id="IPR017871">
    <property type="entry name" value="ABC_transporter-like_CS"/>
</dbReference>
<evidence type="ECO:0000256" key="2">
    <source>
        <dbReference type="ARBA" id="ARBA00009726"/>
    </source>
</evidence>
<sequence length="1444" mass="161146">MRLLSNITPRSASCSILVENQFGPSVERCYNGFDFTLLFEEGFMSIAPSSIFFLAAIARILYLQNQEPKVIKGWLYWTKVLLHATNALVQLVQLCLWARPSMPRTDLSLAASCLSLVAIVGFGCLSHYEHCRSIRPSKSLNCFFLFTILLYIPRLRTLWAIEGLQAVAAMSIVSAILSLLLLGFEMAEKKHILSASGSAMPPETWVGAFNRGLFWWLNPLLQAGSKKTLTLNDLFPMQKTMVPEPAVVDQFSRLWDRYEAQDQWQSLVGPLLNTLKWDLLAGVIPRLAQIGFTFAQPYLIRSTVTLLITQGTNARSRGLGLIAAYTIVYVGQGISSAQTQHKSYRLMASMRGILVTMIYRKVMTMPIHSGDDASAITAMNTDVDRVTAGFQHIHETWATFIELPLCLWLLYLQISSADVAPILISFCSTVVVAWLAGIASVRQKLWVERIQQRLGVTSEMVSAIKSVKMSALTGKLSTKLHALRENEISISYRYRLLLIVLIALANINTIITPVVSFTIYTIMSQSKSIGVLNSERLFTSLTLFNIFAGSFMGFLQAFADLATSLGCTGRIQNFLAQSRRHDLRISRVSTPSLDSDTTCKLGSETPCIEAHNLTVWWKRDRPPILRNQSFVIPQSSLTMVVGTVGCGKSTLLQALLGEVPFITGEVRVDSARIAYCSQTPWLANGTLKENILGAEGYVEEWYLKVIAACGLQDDLKQLHQGDQTRIGSNGISLSGGQKQRLALARAIYSQISVMLLDDITSSIDAVTEERILSQVLGPQGLTRMLGVTVVMTTNSTRALPLADHIIVLNAEGSILAQGQFAHVQDYLRYTHNQERKMKPSTAVMEATAAPSAQHHVLDSDEKNIEQDCHTGLFTTYKYYLSTAPICAWCVFYMSLAIYVFLQVFPTVWLKWWAADNDKQPNVHWHMRVGVYWCLGILGIAFLMFTAWCLLRGVMQNTMRTIHSRLLQTVLLAPISFFSSTDMGEILNRFSQDLELIDFELPIVTLNTSLALFLCIGQLIVISVSAKYITATLPACLVAYYCIQRYYIRTSRQLRVMEIEARSPLFTNFMETTVGLATIRAFGWQKEYKAINQTCLHNSQKPYYLLLSIQMWLSVVLDMSIAGFVVVLMGIAVATMGHASPSSIGLALVNVASLSTSIKNFIAYWTSLETSLGAITRVKNFVEGTRSEHLPGETFSVPEQWPNFGSIEFRAVSASYNQSDLAMKNVSLTIRQGEKIAICGRTGSGKSTLISTLFRTVEIIDGRILVDDLDIATIPRERVRSSIIGIPQDPYVFDQSSVRENVDPYSKHSNESIIDVLKKVRLWSLVEAGGGLDIVVSPDIFSDGQRQILCLVRAMLRDGNIVAFDEVTSRIDRITDDFMQDAIRHHFKDHTVLTVTHRLDTIMLYERVLMMHDGALIADGPPTVLLHQCPEFRDMYDTFNDSQVP</sequence>
<accession>A0A5N7CAL6</accession>
<feature type="transmembrane region" description="Helical" evidence="11">
    <location>
        <begin position="165"/>
        <end position="184"/>
    </location>
</feature>
<feature type="transmembrane region" description="Helical" evidence="11">
    <location>
        <begin position="929"/>
        <end position="950"/>
    </location>
</feature>
<evidence type="ECO:0000256" key="7">
    <source>
        <dbReference type="ARBA" id="ARBA00022840"/>
    </source>
</evidence>
<evidence type="ECO:0000259" key="12">
    <source>
        <dbReference type="PROSITE" id="PS50893"/>
    </source>
</evidence>
<keyword evidence="6" id="KW-0547">Nucleotide-binding</keyword>
<feature type="domain" description="ABC transmembrane type-1" evidence="13">
    <location>
        <begin position="287"/>
        <end position="563"/>
    </location>
</feature>
<dbReference type="CDD" id="cd03250">
    <property type="entry name" value="ABCC_MRP_domain1"/>
    <property type="match status" value="1"/>
</dbReference>
<dbReference type="PANTHER" id="PTHR24223:SF399">
    <property type="entry name" value="ABC TRANSPORTER ATNG"/>
    <property type="match status" value="1"/>
</dbReference>
<dbReference type="InterPro" id="IPR003593">
    <property type="entry name" value="AAA+_ATPase"/>
</dbReference>
<dbReference type="CDD" id="cd18579">
    <property type="entry name" value="ABC_6TM_ABCC_D1"/>
    <property type="match status" value="1"/>
</dbReference>
<keyword evidence="4" id="KW-1003">Cell membrane</keyword>
<dbReference type="SMART" id="SM00382">
    <property type="entry name" value="AAA"/>
    <property type="match status" value="2"/>
</dbReference>
<keyword evidence="5 11" id="KW-0812">Transmembrane</keyword>
<dbReference type="InterPro" id="IPR050173">
    <property type="entry name" value="ABC_transporter_C-like"/>
</dbReference>
<feature type="domain" description="ABC transporter" evidence="12">
    <location>
        <begin position="1206"/>
        <end position="1437"/>
    </location>
</feature>
<feature type="transmembrane region" description="Helical" evidence="11">
    <location>
        <begin position="885"/>
        <end position="909"/>
    </location>
</feature>
<feature type="domain" description="ABC transmembrane type-1" evidence="13">
    <location>
        <begin position="894"/>
        <end position="1169"/>
    </location>
</feature>
<reference evidence="14" key="1">
    <citation type="submission" date="2019-04" db="EMBL/GenBank/DDBJ databases">
        <title>Friends and foes A comparative genomics studyof 23 Aspergillus species from section Flavi.</title>
        <authorList>
            <consortium name="DOE Joint Genome Institute"/>
            <person name="Kjaerbolling I."/>
            <person name="Vesth T."/>
            <person name="Frisvad J.C."/>
            <person name="Nybo J.L."/>
            <person name="Theobald S."/>
            <person name="Kildgaard S."/>
            <person name="Isbrandt T."/>
            <person name="Kuo A."/>
            <person name="Sato A."/>
            <person name="Lyhne E.K."/>
            <person name="Kogle M.E."/>
            <person name="Wiebenga A."/>
            <person name="Kun R.S."/>
            <person name="Lubbers R.J."/>
            <person name="Makela M.R."/>
            <person name="Barry K."/>
            <person name="Chovatia M."/>
            <person name="Clum A."/>
            <person name="Daum C."/>
            <person name="Haridas S."/>
            <person name="He G."/>
            <person name="LaButti K."/>
            <person name="Lipzen A."/>
            <person name="Mondo S."/>
            <person name="Riley R."/>
            <person name="Salamov A."/>
            <person name="Simmons B.A."/>
            <person name="Magnuson J.K."/>
            <person name="Henrissat B."/>
            <person name="Mortensen U.H."/>
            <person name="Larsen T.O."/>
            <person name="Devries R.P."/>
            <person name="Grigoriev I.V."/>
            <person name="Machida M."/>
            <person name="Baker S.E."/>
            <person name="Andersen M.R."/>
        </authorList>
    </citation>
    <scope>NUCLEOTIDE SEQUENCE [LARGE SCALE GENOMIC DNA]</scope>
    <source>
        <strain evidence="14">IBT 14317</strain>
    </source>
</reference>
<dbReference type="InterPro" id="IPR056227">
    <property type="entry name" value="TMD0_ABC"/>
</dbReference>
<evidence type="ECO:0000256" key="3">
    <source>
        <dbReference type="ARBA" id="ARBA00022448"/>
    </source>
</evidence>
<feature type="transmembrane region" description="Helical" evidence="11">
    <location>
        <begin position="74"/>
        <end position="97"/>
    </location>
</feature>
<dbReference type="CDD" id="cd18580">
    <property type="entry name" value="ABC_6TM_ABCC_D2"/>
    <property type="match status" value="1"/>
</dbReference>
<dbReference type="FunFam" id="3.40.50.300:FF:002145">
    <property type="entry name" value="ABC transporter (MsbA subfamily)"/>
    <property type="match status" value="1"/>
</dbReference>
<keyword evidence="8 11" id="KW-1133">Transmembrane helix</keyword>
<name>A0A5N7CAL6_PETAA</name>
<feature type="transmembrane region" description="Helical" evidence="11">
    <location>
        <begin position="42"/>
        <end position="62"/>
    </location>
</feature>
<dbReference type="InterPro" id="IPR011527">
    <property type="entry name" value="ABC1_TM_dom"/>
</dbReference>
<protein>
    <submittedName>
        <fullName evidence="14">ABC transporter</fullName>
    </submittedName>
</protein>
<dbReference type="GO" id="GO:0005524">
    <property type="term" value="F:ATP binding"/>
    <property type="evidence" value="ECO:0007669"/>
    <property type="project" value="UniProtKB-KW"/>
</dbReference>
<dbReference type="EMBL" id="ML735250">
    <property type="protein sequence ID" value="KAE8390877.1"/>
    <property type="molecule type" value="Genomic_DNA"/>
</dbReference>
<keyword evidence="9 11" id="KW-0472">Membrane</keyword>
<feature type="domain" description="ABC transporter" evidence="12">
    <location>
        <begin position="608"/>
        <end position="836"/>
    </location>
</feature>
<evidence type="ECO:0000313" key="14">
    <source>
        <dbReference type="EMBL" id="KAE8390877.1"/>
    </source>
</evidence>
<dbReference type="GO" id="GO:0005886">
    <property type="term" value="C:plasma membrane"/>
    <property type="evidence" value="ECO:0007669"/>
    <property type="project" value="UniProtKB-SubCell"/>
</dbReference>
<evidence type="ECO:0000256" key="8">
    <source>
        <dbReference type="ARBA" id="ARBA00022989"/>
    </source>
</evidence>
<dbReference type="InterPro" id="IPR036640">
    <property type="entry name" value="ABC1_TM_sf"/>
</dbReference>
<comment type="subcellular location">
    <subcellularLocation>
        <location evidence="1">Cell membrane</location>
        <topology evidence="1">Multi-pass membrane protein</topology>
    </subcellularLocation>
</comment>
<comment type="similarity">
    <text evidence="2">Belongs to the ABC transporter superfamily. ABCC family. Conjugate transporter (TC 3.A.1.208) subfamily.</text>
</comment>
<dbReference type="CDD" id="cd03244">
    <property type="entry name" value="ABCC_MRP_domain2"/>
    <property type="match status" value="1"/>
</dbReference>
<dbReference type="Gene3D" id="1.20.1560.10">
    <property type="entry name" value="ABC transporter type 1, transmembrane domain"/>
    <property type="match status" value="2"/>
</dbReference>
<dbReference type="Pfam" id="PF00664">
    <property type="entry name" value="ABC_membrane"/>
    <property type="match status" value="2"/>
</dbReference>
<dbReference type="InterPro" id="IPR003439">
    <property type="entry name" value="ABC_transporter-like_ATP-bd"/>
</dbReference>
<feature type="transmembrane region" description="Helical" evidence="11">
    <location>
        <begin position="109"/>
        <end position="128"/>
    </location>
</feature>
<organism evidence="14">
    <name type="scientific">Petromyces alliaceus</name>
    <name type="common">Aspergillus alliaceus</name>
    <dbReference type="NCBI Taxonomy" id="209559"/>
    <lineage>
        <taxon>Eukaryota</taxon>
        <taxon>Fungi</taxon>
        <taxon>Dikarya</taxon>
        <taxon>Ascomycota</taxon>
        <taxon>Pezizomycotina</taxon>
        <taxon>Eurotiomycetes</taxon>
        <taxon>Eurotiomycetidae</taxon>
        <taxon>Eurotiales</taxon>
        <taxon>Aspergillaceae</taxon>
        <taxon>Aspergillus</taxon>
        <taxon>Aspergillus subgen. Circumdati</taxon>
    </lineage>
</organism>
<evidence type="ECO:0000256" key="5">
    <source>
        <dbReference type="ARBA" id="ARBA00022692"/>
    </source>
</evidence>